<evidence type="ECO:0000313" key="1">
    <source>
        <dbReference type="EMBL" id="UYP19032.1"/>
    </source>
</evidence>
<organism evidence="1 2">
    <name type="scientific">Rhodococcus sacchari</name>
    <dbReference type="NCBI Taxonomy" id="2962047"/>
    <lineage>
        <taxon>Bacteria</taxon>
        <taxon>Bacillati</taxon>
        <taxon>Actinomycetota</taxon>
        <taxon>Actinomycetes</taxon>
        <taxon>Mycobacteriales</taxon>
        <taxon>Nocardiaceae</taxon>
        <taxon>Rhodococcus</taxon>
    </lineage>
</organism>
<name>A0ACD4DGA4_9NOCA</name>
<accession>A0ACD4DGA4</accession>
<proteinExistence type="predicted"/>
<dbReference type="EMBL" id="CP107551">
    <property type="protein sequence ID" value="UYP19032.1"/>
    <property type="molecule type" value="Genomic_DNA"/>
</dbReference>
<reference evidence="1" key="1">
    <citation type="submission" date="2022-10" db="EMBL/GenBank/DDBJ databases">
        <title>Rhodococcus ferula Z13 complete genome.</title>
        <authorList>
            <person name="Long X."/>
            <person name="Zang M."/>
        </authorList>
    </citation>
    <scope>NUCLEOTIDE SEQUENCE</scope>
    <source>
        <strain evidence="1">Z13</strain>
    </source>
</reference>
<protein>
    <submittedName>
        <fullName evidence="1">Signaling protein</fullName>
    </submittedName>
</protein>
<sequence>MGEGLELFTMGTWVLVLAYLTSTIGVFVGVTSARKMRTTSNSRLRSYWSVLAALVSGGVGIWLAVFLPMVGFAVDGSAVRYDMLTIAFSMLVAVVSVFVALAVALPAEGSGGPGRRIAGALVLGAGLAAVPFTILWAVRIQGTLDFDPMWLLGALALALVTAVGFMAQVETADTWPKRLLSSALAGAAVIAVHFLTGASVGVTVDPAVPAPTGIEVFSILFPLFVVGLLLLAVPIVAVLLTPDRVAAQLEREVDAWIAEGEGAGSTTAPATSPSGDRAGRDVAAPTH</sequence>
<keyword evidence="2" id="KW-1185">Reference proteome</keyword>
<dbReference type="Proteomes" id="UP001156484">
    <property type="component" value="Chromosome"/>
</dbReference>
<evidence type="ECO:0000313" key="2">
    <source>
        <dbReference type="Proteomes" id="UP001156484"/>
    </source>
</evidence>
<gene>
    <name evidence="1" type="ORF">OED52_00050</name>
</gene>